<name>A0A7G6T0Y1_9HYPH</name>
<evidence type="ECO:0000313" key="1">
    <source>
        <dbReference type="EMBL" id="QND60413.1"/>
    </source>
</evidence>
<accession>A0A7G6T0Y1</accession>
<protein>
    <submittedName>
        <fullName evidence="1">Uncharacterized protein</fullName>
    </submittedName>
</protein>
<dbReference type="Proteomes" id="UP000515465">
    <property type="component" value="Chromosome"/>
</dbReference>
<dbReference type="AlphaFoldDB" id="A0A7G6T0Y1"/>
<organism evidence="1 2">
    <name type="scientific">Mesorhizobium huakuii</name>
    <dbReference type="NCBI Taxonomy" id="28104"/>
    <lineage>
        <taxon>Bacteria</taxon>
        <taxon>Pseudomonadati</taxon>
        <taxon>Pseudomonadota</taxon>
        <taxon>Alphaproteobacteria</taxon>
        <taxon>Hyphomicrobiales</taxon>
        <taxon>Phyllobacteriaceae</taxon>
        <taxon>Mesorhizobium</taxon>
    </lineage>
</organism>
<evidence type="ECO:0000313" key="2">
    <source>
        <dbReference type="Proteomes" id="UP000515465"/>
    </source>
</evidence>
<reference evidence="2" key="1">
    <citation type="journal article" date="2020" name="Mol. Plant Microbe">
        <title>Rhizobial microsymbionts of the narrowly endemic Oxytropis species growing in Kamchatka are characterized by significant genetic diversity and possess a set of genes that are associated with T3SS and T6SS secretion systems and can affect the development of symbiosis.</title>
        <authorList>
            <person name="Safronova V."/>
            <person name="Guro P."/>
            <person name="Sazanova A."/>
            <person name="Kuznetsova I."/>
            <person name="Belimov A."/>
            <person name="Yakubov V."/>
            <person name="Chirak E."/>
            <person name="Afonin A."/>
            <person name="Gogolev Y."/>
            <person name="Andronov E."/>
            <person name="Tikhonovich I."/>
        </authorList>
    </citation>
    <scope>NUCLEOTIDE SEQUENCE [LARGE SCALE GENOMIC DNA]</scope>
    <source>
        <strain evidence="2">583</strain>
    </source>
</reference>
<sequence length="119" mass="12716">MSKLGELVNLPIGWDGYRGRGVEFSIAYFAANLLQNIYVPGAPCPSLVPGSDGSVQIEWHSHGLDIELDILGVNQVNCIKVEVASGEDEEANLTTDFKIVRGWVEDMAGRGSNAVNAAA</sequence>
<dbReference type="EMBL" id="CP050296">
    <property type="protein sequence ID" value="QND60413.1"/>
    <property type="molecule type" value="Genomic_DNA"/>
</dbReference>
<gene>
    <name evidence="1" type="ORF">HB778_30590</name>
</gene>
<proteinExistence type="predicted"/>
<dbReference type="RefSeq" id="WP_183459314.1">
    <property type="nucleotide sequence ID" value="NZ_CP050296.1"/>
</dbReference>